<keyword evidence="1" id="KW-0472">Membrane</keyword>
<dbReference type="AlphaFoldDB" id="B8I503"/>
<feature type="transmembrane region" description="Helical" evidence="1">
    <location>
        <begin position="429"/>
        <end position="453"/>
    </location>
</feature>
<name>B8I503_RUMCH</name>
<feature type="transmembrane region" description="Helical" evidence="1">
    <location>
        <begin position="246"/>
        <end position="268"/>
    </location>
</feature>
<keyword evidence="3" id="KW-1185">Reference proteome</keyword>
<feature type="transmembrane region" description="Helical" evidence="1">
    <location>
        <begin position="401"/>
        <end position="423"/>
    </location>
</feature>
<dbReference type="KEGG" id="cce:Ccel_0196"/>
<dbReference type="EMBL" id="CP001348">
    <property type="protein sequence ID" value="ACL74583.1"/>
    <property type="molecule type" value="Genomic_DNA"/>
</dbReference>
<feature type="transmembrane region" description="Helical" evidence="1">
    <location>
        <begin position="149"/>
        <end position="177"/>
    </location>
</feature>
<dbReference type="InterPro" id="IPR031599">
    <property type="entry name" value="ABC_tran_2"/>
</dbReference>
<evidence type="ECO:0000313" key="3">
    <source>
        <dbReference type="Proteomes" id="UP000001349"/>
    </source>
</evidence>
<dbReference type="OrthoDB" id="138672at2"/>
<keyword evidence="1" id="KW-1133">Transmembrane helix</keyword>
<dbReference type="Pfam" id="PF16949">
    <property type="entry name" value="ABC_tran_2"/>
    <property type="match status" value="1"/>
</dbReference>
<dbReference type="Proteomes" id="UP000001349">
    <property type="component" value="Chromosome"/>
</dbReference>
<feature type="transmembrane region" description="Helical" evidence="1">
    <location>
        <begin position="120"/>
        <end position="143"/>
    </location>
</feature>
<evidence type="ECO:0000256" key="1">
    <source>
        <dbReference type="SAM" id="Phobius"/>
    </source>
</evidence>
<keyword evidence="1" id="KW-0812">Transmembrane</keyword>
<feature type="transmembrane region" description="Helical" evidence="1">
    <location>
        <begin position="33"/>
        <end position="58"/>
    </location>
</feature>
<protein>
    <submittedName>
        <fullName evidence="2">Putative ABC transporter, permease protein</fullName>
    </submittedName>
</protein>
<dbReference type="RefSeq" id="WP_012634648.1">
    <property type="nucleotide sequence ID" value="NC_011898.1"/>
</dbReference>
<evidence type="ECO:0000313" key="2">
    <source>
        <dbReference type="EMBL" id="ACL74583.1"/>
    </source>
</evidence>
<feature type="transmembrane region" description="Helical" evidence="1">
    <location>
        <begin position="357"/>
        <end position="380"/>
    </location>
</feature>
<proteinExistence type="predicted"/>
<sequence precursor="true">MNSIFLLIKANIINSWGINKALKSKSMSEKIKTVLLGLLIVYAFCMLAFSMFMLNYSLGNILEELNSLELLIASSILSTTLFSLFISIYKIPGHLFSFKDFDLLMSLPVKPSAVLASKMIFVYLSNLAISVLVGGPSLVTYGIKTHSGFMYYIFAFLATLFVPLIPITIGAVFAYILGRISSKFRSTNTLMLIGSFILIAVFMVLPNMLAGVNQDQVQNAIPSISGVTKVLFWTNLYIKALSNTNILYLAAFLLVSAAVFGIFITIFSRGFKTINSKMSEKYKASDYKITRLKASSVMKALYFKQLRFYLSSYIYVTNTAVGVIMMLIFSLAVAVFGKEEVAKVLELPMADAYLAPLVALIFGFCISFTFVTAASISLEGKSLWIIKSLPLKIESILWSKILLNLTLTIPALVINTVIVAVSFKLGAETVSVLFLVSLLFSIVCPIIGILVNLFFPKLEWTSQVSVVKQSASVFVTMIINVILLGVPLVVFILIKPSNTNLFMELVSVVLAILVFILIKVLNTVGVKKFKEL</sequence>
<reference evidence="2 3" key="1">
    <citation type="submission" date="2009-01" db="EMBL/GenBank/DDBJ databases">
        <title>Complete sequence of Clostridium cellulolyticum H10.</title>
        <authorList>
            <consortium name="US DOE Joint Genome Institute"/>
            <person name="Lucas S."/>
            <person name="Copeland A."/>
            <person name="Lapidus A."/>
            <person name="Glavina del Rio T."/>
            <person name="Dalin E."/>
            <person name="Tice H."/>
            <person name="Bruce D."/>
            <person name="Goodwin L."/>
            <person name="Pitluck S."/>
            <person name="Chertkov O."/>
            <person name="Saunders E."/>
            <person name="Brettin T."/>
            <person name="Detter J.C."/>
            <person name="Han C."/>
            <person name="Larimer F."/>
            <person name="Land M."/>
            <person name="Hauser L."/>
            <person name="Kyrpides N."/>
            <person name="Ivanova N."/>
            <person name="Zhou J."/>
            <person name="Richardson P."/>
        </authorList>
    </citation>
    <scope>NUCLEOTIDE SEQUENCE [LARGE SCALE GENOMIC DNA]</scope>
    <source>
        <strain evidence="3">ATCC 35319 / DSM 5812 / JCM 6584 / H10</strain>
    </source>
</reference>
<dbReference type="STRING" id="394503.Ccel_0196"/>
<organism evidence="2 3">
    <name type="scientific">Ruminiclostridium cellulolyticum (strain ATCC 35319 / DSM 5812 / JCM 6584 / H10)</name>
    <name type="common">Clostridium cellulolyticum</name>
    <dbReference type="NCBI Taxonomy" id="394503"/>
    <lineage>
        <taxon>Bacteria</taxon>
        <taxon>Bacillati</taxon>
        <taxon>Bacillota</taxon>
        <taxon>Clostridia</taxon>
        <taxon>Eubacteriales</taxon>
        <taxon>Oscillospiraceae</taxon>
        <taxon>Ruminiclostridium</taxon>
    </lineage>
</organism>
<dbReference type="eggNOG" id="COG2898">
    <property type="taxonomic scope" value="Bacteria"/>
</dbReference>
<feature type="transmembrane region" description="Helical" evidence="1">
    <location>
        <begin position="70"/>
        <end position="89"/>
    </location>
</feature>
<dbReference type="HOGENOM" id="CLU_031634_1_0_9"/>
<feature type="transmembrane region" description="Helical" evidence="1">
    <location>
        <begin position="473"/>
        <end position="494"/>
    </location>
</feature>
<feature type="transmembrane region" description="Helical" evidence="1">
    <location>
        <begin position="313"/>
        <end position="337"/>
    </location>
</feature>
<gene>
    <name evidence="2" type="ordered locus">Ccel_0196</name>
</gene>
<feature type="transmembrane region" description="Helical" evidence="1">
    <location>
        <begin position="189"/>
        <end position="209"/>
    </location>
</feature>
<accession>B8I503</accession>
<feature type="transmembrane region" description="Helical" evidence="1">
    <location>
        <begin position="500"/>
        <end position="521"/>
    </location>
</feature>